<dbReference type="PANTHER" id="PTHR48081">
    <property type="entry name" value="AB HYDROLASE SUPERFAMILY PROTEIN C4A8.06C"/>
    <property type="match status" value="1"/>
</dbReference>
<proteinExistence type="predicted"/>
<sequence>MVFNHIAARIRLFIVVRFLRVVFGSMSSRMARKVLAGTTKPKRWQHPWMQFEPKTKSFFVGRNIASQSREQVKQRLQNANVVIFYIHGGGFRVGKADMYMTTFVRWIKAMEERGLSCVIYSAEYRLAPEHKFPAAAIDCIESYRSIIEDYGVDPKKIMMGGDSAGGALSLETLYHTCSDVQSHFNQIKLPRPGSLLMVSPYTGDEDMGSAIANLNTDYISEGTREKMIEYLPHNKDIEAFSYHVKKVSYAQFLPHHIVVVVGGIEVLRDVGLMFAKRCREENLRVSVVREELPHDWAMLGRLFTADHKVIKRAVMSVVDLAQDMLNSNQVSA</sequence>
<dbReference type="GO" id="GO:0016787">
    <property type="term" value="F:hydrolase activity"/>
    <property type="evidence" value="ECO:0007669"/>
    <property type="project" value="UniProtKB-KW"/>
</dbReference>
<dbReference type="Pfam" id="PF07859">
    <property type="entry name" value="Abhydrolase_3"/>
    <property type="match status" value="1"/>
</dbReference>
<keyword evidence="4" id="KW-1185">Reference proteome</keyword>
<evidence type="ECO:0000313" key="3">
    <source>
        <dbReference type="EMBL" id="KAG2172434.1"/>
    </source>
</evidence>
<dbReference type="Gene3D" id="3.40.50.1820">
    <property type="entry name" value="alpha/beta hydrolase"/>
    <property type="match status" value="1"/>
</dbReference>
<evidence type="ECO:0000259" key="2">
    <source>
        <dbReference type="Pfam" id="PF07859"/>
    </source>
</evidence>
<reference evidence="3" key="1">
    <citation type="submission" date="2020-12" db="EMBL/GenBank/DDBJ databases">
        <title>Metabolic potential, ecology and presence of endohyphal bacteria is reflected in genomic diversity of Mucoromycotina.</title>
        <authorList>
            <person name="Muszewska A."/>
            <person name="Okrasinska A."/>
            <person name="Steczkiewicz K."/>
            <person name="Drgas O."/>
            <person name="Orlowska M."/>
            <person name="Perlinska-Lenart U."/>
            <person name="Aleksandrzak-Piekarczyk T."/>
            <person name="Szatraj K."/>
            <person name="Zielenkiewicz U."/>
            <person name="Pilsyk S."/>
            <person name="Malc E."/>
            <person name="Mieczkowski P."/>
            <person name="Kruszewska J.S."/>
            <person name="Biernat P."/>
            <person name="Pawlowska J."/>
        </authorList>
    </citation>
    <scope>NUCLEOTIDE SEQUENCE</scope>
    <source>
        <strain evidence="3">WA0000067209</strain>
    </source>
</reference>
<name>A0A8H7UAE4_MORIS</name>
<comment type="caution">
    <text evidence="3">The sequence shown here is derived from an EMBL/GenBank/DDBJ whole genome shotgun (WGS) entry which is preliminary data.</text>
</comment>
<organism evidence="3 4">
    <name type="scientific">Mortierella isabellina</name>
    <name type="common">Filamentous fungus</name>
    <name type="synonym">Umbelopsis isabellina</name>
    <dbReference type="NCBI Taxonomy" id="91625"/>
    <lineage>
        <taxon>Eukaryota</taxon>
        <taxon>Fungi</taxon>
        <taxon>Fungi incertae sedis</taxon>
        <taxon>Mucoromycota</taxon>
        <taxon>Mucoromycotina</taxon>
        <taxon>Umbelopsidomycetes</taxon>
        <taxon>Umbelopsidales</taxon>
        <taxon>Umbelopsidaceae</taxon>
        <taxon>Umbelopsis</taxon>
    </lineage>
</organism>
<dbReference type="InterPro" id="IPR050300">
    <property type="entry name" value="GDXG_lipolytic_enzyme"/>
</dbReference>
<dbReference type="InterPro" id="IPR029058">
    <property type="entry name" value="AB_hydrolase_fold"/>
</dbReference>
<dbReference type="SUPFAM" id="SSF53474">
    <property type="entry name" value="alpha/beta-Hydrolases"/>
    <property type="match status" value="1"/>
</dbReference>
<dbReference type="AlphaFoldDB" id="A0A8H7UAE4"/>
<accession>A0A8H7UAE4</accession>
<dbReference type="PANTHER" id="PTHR48081:SF8">
    <property type="entry name" value="ALPHA_BETA HYDROLASE FOLD-3 DOMAIN-CONTAINING PROTEIN-RELATED"/>
    <property type="match status" value="1"/>
</dbReference>
<protein>
    <recommendedName>
        <fullName evidence="2">Alpha/beta hydrolase fold-3 domain-containing protein</fullName>
    </recommendedName>
</protein>
<dbReference type="OrthoDB" id="408631at2759"/>
<dbReference type="Proteomes" id="UP000654370">
    <property type="component" value="Unassembled WGS sequence"/>
</dbReference>
<dbReference type="EMBL" id="JAEPQZ010000017">
    <property type="protein sequence ID" value="KAG2172434.1"/>
    <property type="molecule type" value="Genomic_DNA"/>
</dbReference>
<evidence type="ECO:0000313" key="4">
    <source>
        <dbReference type="Proteomes" id="UP000654370"/>
    </source>
</evidence>
<keyword evidence="1" id="KW-0378">Hydrolase</keyword>
<dbReference type="InterPro" id="IPR013094">
    <property type="entry name" value="AB_hydrolase_3"/>
</dbReference>
<gene>
    <name evidence="3" type="ORF">INT43_004976</name>
</gene>
<feature type="domain" description="Alpha/beta hydrolase fold-3" evidence="2">
    <location>
        <begin position="83"/>
        <end position="296"/>
    </location>
</feature>
<evidence type="ECO:0000256" key="1">
    <source>
        <dbReference type="ARBA" id="ARBA00022801"/>
    </source>
</evidence>